<gene>
    <name evidence="2" type="ORF">Bathy04g03940</name>
</gene>
<name>K8EVB9_9CHLO</name>
<evidence type="ECO:0000313" key="3">
    <source>
        <dbReference type="Proteomes" id="UP000198341"/>
    </source>
</evidence>
<protein>
    <submittedName>
        <fullName evidence="2">Uncharacterized protein</fullName>
    </submittedName>
</protein>
<dbReference type="AlphaFoldDB" id="K8EVB9"/>
<reference evidence="2 3" key="1">
    <citation type="submission" date="2011-10" db="EMBL/GenBank/DDBJ databases">
        <authorList>
            <person name="Genoscope - CEA"/>
        </authorList>
    </citation>
    <scope>NUCLEOTIDE SEQUENCE [LARGE SCALE GENOMIC DNA]</scope>
    <source>
        <strain evidence="2 3">RCC 1105</strain>
    </source>
</reference>
<feature type="compositionally biased region" description="Basic and acidic residues" evidence="1">
    <location>
        <begin position="183"/>
        <end position="192"/>
    </location>
</feature>
<dbReference type="KEGG" id="bpg:Bathy04g03940"/>
<proteinExistence type="predicted"/>
<evidence type="ECO:0000256" key="1">
    <source>
        <dbReference type="SAM" id="MobiDB-lite"/>
    </source>
</evidence>
<feature type="compositionally biased region" description="Polar residues" evidence="1">
    <location>
        <begin position="115"/>
        <end position="126"/>
    </location>
</feature>
<dbReference type="RefSeq" id="XP_007513870.1">
    <property type="nucleotide sequence ID" value="XM_007513808.1"/>
</dbReference>
<feature type="region of interest" description="Disordered" evidence="1">
    <location>
        <begin position="100"/>
        <end position="128"/>
    </location>
</feature>
<feature type="compositionally biased region" description="Acidic residues" evidence="1">
    <location>
        <begin position="366"/>
        <end position="379"/>
    </location>
</feature>
<dbReference type="Proteomes" id="UP000198341">
    <property type="component" value="Chromosome 4"/>
</dbReference>
<feature type="region of interest" description="Disordered" evidence="1">
    <location>
        <begin position="169"/>
        <end position="192"/>
    </location>
</feature>
<feature type="compositionally biased region" description="Acidic residues" evidence="1">
    <location>
        <begin position="173"/>
        <end position="182"/>
    </location>
</feature>
<dbReference type="GeneID" id="19016420"/>
<accession>K8EVB9</accession>
<evidence type="ECO:0000313" key="2">
    <source>
        <dbReference type="EMBL" id="CCO16395.1"/>
    </source>
</evidence>
<feature type="region of interest" description="Disordered" evidence="1">
    <location>
        <begin position="239"/>
        <end position="266"/>
    </location>
</feature>
<organism evidence="2 3">
    <name type="scientific">Bathycoccus prasinos</name>
    <dbReference type="NCBI Taxonomy" id="41875"/>
    <lineage>
        <taxon>Eukaryota</taxon>
        <taxon>Viridiplantae</taxon>
        <taxon>Chlorophyta</taxon>
        <taxon>Mamiellophyceae</taxon>
        <taxon>Mamiellales</taxon>
        <taxon>Bathycoccaceae</taxon>
        <taxon>Bathycoccus</taxon>
    </lineage>
</organism>
<sequence>MHMVSGTLDGRIRYAKDASENKKKNYFNNIESHYARALDELREATLFVMSSSRANRYRIFSKRLFRMAFMIGDEGKDGSERKRENVLSAYDVATITTSEGGQERNLNKTKKIGGASQNSNGSTSSIGDRREDEELAYLMEDIMPRNTLFEILGDVLNLSFNGVPLCRAQHRDEEEEEDGDDGESLRVKSSNKEKRYAARVARGALLCVGTVGITDGSSEHDVFVSFIEMLVDVCTRELENQQTTRSRPGRPRRRQHLEEEDDDTREKKELERLEDAFLNFYGAIRKNMRDKTKDADWSDEHDDKIRMKNLSNALEEKDDAYASLLLQAEILETLIALVAERPEARAMLAKKIETIEMIVRAYTFSGDDDDDDDDDGGEEEKEKDGFEELLNEIGDITEEELKAAFSRAEMQLNDASSALLALLTQVPVRLPDTYTIHDNINAITDISEKNAAAFESLREAAAKARTMCAKLLGGEEYVQEIIENQTLDVVSRYAVEQKARNR</sequence>
<feature type="region of interest" description="Disordered" evidence="1">
    <location>
        <begin position="366"/>
        <end position="385"/>
    </location>
</feature>
<dbReference type="EMBL" id="FO082275">
    <property type="protein sequence ID" value="CCO16395.1"/>
    <property type="molecule type" value="Genomic_DNA"/>
</dbReference>
<keyword evidence="3" id="KW-1185">Reference proteome</keyword>